<reference evidence="5 6" key="1">
    <citation type="submission" date="2014-02" db="EMBL/GenBank/DDBJ databases">
        <title>Draft genome sequence of Lysinibacillus boronitolerans NBRC 103108.</title>
        <authorList>
            <person name="Zhang F."/>
            <person name="Wang G."/>
            <person name="Zhang L."/>
        </authorList>
    </citation>
    <scope>NUCLEOTIDE SEQUENCE [LARGE SCALE GENOMIC DNA]</scope>
    <source>
        <strain evidence="5 6">NBRC 103108</strain>
    </source>
</reference>
<dbReference type="InterPro" id="IPR035965">
    <property type="entry name" value="PAS-like_dom_sf"/>
</dbReference>
<feature type="domain" description="PAS" evidence="1">
    <location>
        <begin position="17"/>
        <end position="77"/>
    </location>
</feature>
<accession>A0ABR4XWA5</accession>
<name>A0ABR4XWA5_9BACI</name>
<dbReference type="NCBIfam" id="TIGR00254">
    <property type="entry name" value="GGDEF"/>
    <property type="match status" value="1"/>
</dbReference>
<dbReference type="CDD" id="cd01948">
    <property type="entry name" value="EAL"/>
    <property type="match status" value="1"/>
</dbReference>
<evidence type="ECO:0000259" key="1">
    <source>
        <dbReference type="PROSITE" id="PS50112"/>
    </source>
</evidence>
<evidence type="ECO:0000313" key="6">
    <source>
        <dbReference type="Proteomes" id="UP000030487"/>
    </source>
</evidence>
<dbReference type="PANTHER" id="PTHR44757">
    <property type="entry name" value="DIGUANYLATE CYCLASE DGCP"/>
    <property type="match status" value="1"/>
</dbReference>
<evidence type="ECO:0000313" key="5">
    <source>
        <dbReference type="EMBL" id="KGR83029.1"/>
    </source>
</evidence>
<dbReference type="InterPro" id="IPR035919">
    <property type="entry name" value="EAL_sf"/>
</dbReference>
<dbReference type="Proteomes" id="UP000030487">
    <property type="component" value="Unassembled WGS sequence"/>
</dbReference>
<dbReference type="PROSITE" id="PS50883">
    <property type="entry name" value="EAL"/>
    <property type="match status" value="1"/>
</dbReference>
<evidence type="ECO:0000259" key="2">
    <source>
        <dbReference type="PROSITE" id="PS50113"/>
    </source>
</evidence>
<dbReference type="SMART" id="SM00052">
    <property type="entry name" value="EAL"/>
    <property type="match status" value="1"/>
</dbReference>
<keyword evidence="6" id="KW-1185">Reference proteome</keyword>
<evidence type="ECO:0000259" key="3">
    <source>
        <dbReference type="PROSITE" id="PS50883"/>
    </source>
</evidence>
<dbReference type="Pfam" id="PF13426">
    <property type="entry name" value="PAS_9"/>
    <property type="match status" value="1"/>
</dbReference>
<dbReference type="InterPro" id="IPR000700">
    <property type="entry name" value="PAS-assoc_C"/>
</dbReference>
<dbReference type="Gene3D" id="3.30.70.270">
    <property type="match status" value="1"/>
</dbReference>
<dbReference type="SUPFAM" id="SSF55073">
    <property type="entry name" value="Nucleotide cyclase"/>
    <property type="match status" value="1"/>
</dbReference>
<gene>
    <name evidence="5" type="ORF">CD31_16705</name>
</gene>
<dbReference type="SMART" id="SM00091">
    <property type="entry name" value="PAS"/>
    <property type="match status" value="1"/>
</dbReference>
<dbReference type="EMBL" id="JPVR01000078">
    <property type="protein sequence ID" value="KGR83029.1"/>
    <property type="molecule type" value="Genomic_DNA"/>
</dbReference>
<organism evidence="5 6">
    <name type="scientific">Lysinibacillus boronitolerans JCM 21713 = 10a = NBRC 103108</name>
    <dbReference type="NCBI Taxonomy" id="1294264"/>
    <lineage>
        <taxon>Bacteria</taxon>
        <taxon>Bacillati</taxon>
        <taxon>Bacillota</taxon>
        <taxon>Bacilli</taxon>
        <taxon>Bacillales</taxon>
        <taxon>Bacillaceae</taxon>
        <taxon>Lysinibacillus</taxon>
    </lineage>
</organism>
<dbReference type="InterPro" id="IPR052155">
    <property type="entry name" value="Biofilm_reg_signaling"/>
</dbReference>
<evidence type="ECO:0000259" key="4">
    <source>
        <dbReference type="PROSITE" id="PS50887"/>
    </source>
</evidence>
<dbReference type="NCBIfam" id="TIGR00229">
    <property type="entry name" value="sensory_box"/>
    <property type="match status" value="1"/>
</dbReference>
<dbReference type="InterPro" id="IPR001633">
    <property type="entry name" value="EAL_dom"/>
</dbReference>
<dbReference type="SUPFAM" id="SSF141868">
    <property type="entry name" value="EAL domain-like"/>
    <property type="match status" value="1"/>
</dbReference>
<dbReference type="PROSITE" id="PS50113">
    <property type="entry name" value="PAC"/>
    <property type="match status" value="1"/>
</dbReference>
<dbReference type="InterPro" id="IPR001610">
    <property type="entry name" value="PAC"/>
</dbReference>
<dbReference type="PROSITE" id="PS50887">
    <property type="entry name" value="GGDEF"/>
    <property type="match status" value="1"/>
</dbReference>
<dbReference type="CDD" id="cd00130">
    <property type="entry name" value="PAS"/>
    <property type="match status" value="1"/>
</dbReference>
<dbReference type="InterPro" id="IPR043128">
    <property type="entry name" value="Rev_trsase/Diguanyl_cyclase"/>
</dbReference>
<comment type="caution">
    <text evidence="5">The sequence shown here is derived from an EMBL/GenBank/DDBJ whole genome shotgun (WGS) entry which is preliminary data.</text>
</comment>
<feature type="domain" description="EAL" evidence="3">
    <location>
        <begin position="314"/>
        <end position="568"/>
    </location>
</feature>
<dbReference type="Gene3D" id="3.30.450.20">
    <property type="entry name" value="PAS domain"/>
    <property type="match status" value="1"/>
</dbReference>
<protein>
    <submittedName>
        <fullName evidence="5">Diguanylate cyclase</fullName>
    </submittedName>
</protein>
<dbReference type="SUPFAM" id="SSF55785">
    <property type="entry name" value="PYP-like sensor domain (PAS domain)"/>
    <property type="match status" value="1"/>
</dbReference>
<dbReference type="InterPro" id="IPR029787">
    <property type="entry name" value="Nucleotide_cyclase"/>
</dbReference>
<dbReference type="SMART" id="SM00267">
    <property type="entry name" value="GGDEF"/>
    <property type="match status" value="1"/>
</dbReference>
<dbReference type="CDD" id="cd01949">
    <property type="entry name" value="GGDEF"/>
    <property type="match status" value="1"/>
</dbReference>
<proteinExistence type="predicted"/>
<feature type="domain" description="GGDEF" evidence="4">
    <location>
        <begin position="175"/>
        <end position="305"/>
    </location>
</feature>
<feature type="domain" description="PAC" evidence="2">
    <location>
        <begin position="92"/>
        <end position="144"/>
    </location>
</feature>
<dbReference type="Pfam" id="PF00563">
    <property type="entry name" value="EAL"/>
    <property type="match status" value="1"/>
</dbReference>
<dbReference type="Gene3D" id="3.20.20.450">
    <property type="entry name" value="EAL domain"/>
    <property type="match status" value="1"/>
</dbReference>
<dbReference type="Pfam" id="PF00990">
    <property type="entry name" value="GGDEF"/>
    <property type="match status" value="1"/>
</dbReference>
<dbReference type="InterPro" id="IPR000160">
    <property type="entry name" value="GGDEF_dom"/>
</dbReference>
<dbReference type="SMART" id="SM00086">
    <property type="entry name" value="PAC"/>
    <property type="match status" value="1"/>
</dbReference>
<dbReference type="PANTHER" id="PTHR44757:SF2">
    <property type="entry name" value="BIOFILM ARCHITECTURE MAINTENANCE PROTEIN MBAA"/>
    <property type="match status" value="1"/>
</dbReference>
<dbReference type="InterPro" id="IPR000014">
    <property type="entry name" value="PAS"/>
</dbReference>
<sequence length="574" mass="65992">MKMMNITPSSVNQMNYSLKELQDIFSAMNSSIIVAITDRTGKITFVNDHFCKISKYTREELVGQDHRLLNSGFHPKSFFREMWKTIGNGDMWNGEVCNRAKDGSLYWVKTTIFPFLDERGKPYQYIAIRVDITAQKDIKKITHIAYHDELTGLPNRRKLEQRLENEFHQSRRTGEKFALFFIDVNRFKHINDGLGHIIGDMFLVEMSNRLRNIDHTSNSFYRHNSDEFVMILNDVNRIDEMAKEIIGVFNESFIVDTYEFYASISIGISVFPDHANSVEELLKNADIAMYAAKSTRGNQYRLYRDNMDEANDKWLLLETKLHQALKQDRLELHYQPKIDLKTDSVIGMEALLRWYDPELGHIPPDRFIPFAEDCGLINDIGVWVLRKACAQARQWNESHELLLRVAVNISPIHISTGGFVDMVRGVIAETGIDPHLLEIEITEMSMLDYTEDLIDTIKHLRELGITISLDDFGTGYSSLNYLKKFPVDVLKIDRAFVRDIVPEKSGIAMISAMISLAHALNLQVVAEGVEEEAELNVLREHGCEYVQGYYFSKPLSVGDFTNLIVNTVTNKSSY</sequence>
<dbReference type="PROSITE" id="PS50112">
    <property type="entry name" value="PAS"/>
    <property type="match status" value="1"/>
</dbReference>